<sequence length="182" mass="20766">MAPKAYPWISLWFLFSAPLMLWDAGYCLMRPRSMVGGDLHWLWKPYEMYGNVDLVYGIKAYENNEGFTNAAAILNILENLLTLAYLFMVHIIPSDLAPILGYTGASITLAKTILYTSQEYFCGGCSVGHNAFYVKFLFWILPNIIWSTFCFLIIRRLGRDIAASLKTSTAPRRPQNNRPKVH</sequence>
<dbReference type="Proteomes" id="UP000308600">
    <property type="component" value="Unassembled WGS sequence"/>
</dbReference>
<evidence type="ECO:0000313" key="2">
    <source>
        <dbReference type="Proteomes" id="UP000308600"/>
    </source>
</evidence>
<gene>
    <name evidence="1" type="ORF">BDN72DRAFT_766262</name>
</gene>
<accession>A0ACD3AXT2</accession>
<protein>
    <submittedName>
        <fullName evidence="1">Uncharacterized protein</fullName>
    </submittedName>
</protein>
<organism evidence="1 2">
    <name type="scientific">Pluteus cervinus</name>
    <dbReference type="NCBI Taxonomy" id="181527"/>
    <lineage>
        <taxon>Eukaryota</taxon>
        <taxon>Fungi</taxon>
        <taxon>Dikarya</taxon>
        <taxon>Basidiomycota</taxon>
        <taxon>Agaricomycotina</taxon>
        <taxon>Agaricomycetes</taxon>
        <taxon>Agaricomycetidae</taxon>
        <taxon>Agaricales</taxon>
        <taxon>Pluteineae</taxon>
        <taxon>Pluteaceae</taxon>
        <taxon>Pluteus</taxon>
    </lineage>
</organism>
<evidence type="ECO:0000313" key="1">
    <source>
        <dbReference type="EMBL" id="TFK70543.1"/>
    </source>
</evidence>
<reference evidence="1 2" key="1">
    <citation type="journal article" date="2019" name="Nat. Ecol. Evol.">
        <title>Megaphylogeny resolves global patterns of mushroom evolution.</title>
        <authorList>
            <person name="Varga T."/>
            <person name="Krizsan K."/>
            <person name="Foldi C."/>
            <person name="Dima B."/>
            <person name="Sanchez-Garcia M."/>
            <person name="Sanchez-Ramirez S."/>
            <person name="Szollosi G.J."/>
            <person name="Szarkandi J.G."/>
            <person name="Papp V."/>
            <person name="Albert L."/>
            <person name="Andreopoulos W."/>
            <person name="Angelini C."/>
            <person name="Antonin V."/>
            <person name="Barry K.W."/>
            <person name="Bougher N.L."/>
            <person name="Buchanan P."/>
            <person name="Buyck B."/>
            <person name="Bense V."/>
            <person name="Catcheside P."/>
            <person name="Chovatia M."/>
            <person name="Cooper J."/>
            <person name="Damon W."/>
            <person name="Desjardin D."/>
            <person name="Finy P."/>
            <person name="Geml J."/>
            <person name="Haridas S."/>
            <person name="Hughes K."/>
            <person name="Justo A."/>
            <person name="Karasinski D."/>
            <person name="Kautmanova I."/>
            <person name="Kiss B."/>
            <person name="Kocsube S."/>
            <person name="Kotiranta H."/>
            <person name="LaButti K.M."/>
            <person name="Lechner B.E."/>
            <person name="Liimatainen K."/>
            <person name="Lipzen A."/>
            <person name="Lukacs Z."/>
            <person name="Mihaltcheva S."/>
            <person name="Morgado L.N."/>
            <person name="Niskanen T."/>
            <person name="Noordeloos M.E."/>
            <person name="Ohm R.A."/>
            <person name="Ortiz-Santana B."/>
            <person name="Ovrebo C."/>
            <person name="Racz N."/>
            <person name="Riley R."/>
            <person name="Savchenko A."/>
            <person name="Shiryaev A."/>
            <person name="Soop K."/>
            <person name="Spirin V."/>
            <person name="Szebenyi C."/>
            <person name="Tomsovsky M."/>
            <person name="Tulloss R.E."/>
            <person name="Uehling J."/>
            <person name="Grigoriev I.V."/>
            <person name="Vagvolgyi C."/>
            <person name="Papp T."/>
            <person name="Martin F.M."/>
            <person name="Miettinen O."/>
            <person name="Hibbett D.S."/>
            <person name="Nagy L.G."/>
        </authorList>
    </citation>
    <scope>NUCLEOTIDE SEQUENCE [LARGE SCALE GENOMIC DNA]</scope>
    <source>
        <strain evidence="1 2">NL-1719</strain>
    </source>
</reference>
<name>A0ACD3AXT2_9AGAR</name>
<keyword evidence="2" id="KW-1185">Reference proteome</keyword>
<proteinExistence type="predicted"/>
<dbReference type="EMBL" id="ML208311">
    <property type="protein sequence ID" value="TFK70543.1"/>
    <property type="molecule type" value="Genomic_DNA"/>
</dbReference>